<evidence type="ECO:0000256" key="5">
    <source>
        <dbReference type="ARBA" id="ARBA00020265"/>
    </source>
</evidence>
<dbReference type="PANTHER" id="PTHR12896">
    <property type="entry name" value="PAX6 NEIGHBOR PROTEIN PAXNEB"/>
    <property type="match status" value="1"/>
</dbReference>
<evidence type="ECO:0000256" key="6">
    <source>
        <dbReference type="ARBA" id="ARBA00022490"/>
    </source>
</evidence>
<evidence type="ECO:0000256" key="3">
    <source>
        <dbReference type="ARBA" id="ARBA00005043"/>
    </source>
</evidence>
<evidence type="ECO:0000256" key="7">
    <source>
        <dbReference type="ARBA" id="ARBA00022694"/>
    </source>
</evidence>
<dbReference type="Proteomes" id="UP000694620">
    <property type="component" value="Chromosome 2"/>
</dbReference>
<dbReference type="UniPathway" id="UPA00988"/>
<reference evidence="10" key="1">
    <citation type="submission" date="2021-06" db="EMBL/GenBank/DDBJ databases">
        <authorList>
            <consortium name="Wellcome Sanger Institute Data Sharing"/>
        </authorList>
    </citation>
    <scope>NUCLEOTIDE SEQUENCE [LARGE SCALE GENOMIC DNA]</scope>
</reference>
<dbReference type="CDD" id="cd19494">
    <property type="entry name" value="Elp4"/>
    <property type="match status" value="1"/>
</dbReference>
<dbReference type="GeneID" id="114645942"/>
<comment type="pathway">
    <text evidence="3">tRNA modification; 5-methoxycarbonylmethyl-2-thiouridine-tRNA biosynthesis.</text>
</comment>
<proteinExistence type="inferred from homology"/>
<dbReference type="InterPro" id="IPR027417">
    <property type="entry name" value="P-loop_NTPase"/>
</dbReference>
<comment type="function">
    <text evidence="9">Component of the elongator complex which is required for multiple tRNA modifications, including mcm5U (5-methoxycarbonylmethyl uridine), mcm5s2U (5-methoxycarbonylmethyl-2-thiouridine), and ncm5U (5-carbamoylmethyl uridine). The elongator complex catalyzes the formation of carboxymethyluridine in the wobble base at position 34 in tRNAs.</text>
</comment>
<dbReference type="GO" id="GO:0008023">
    <property type="term" value="C:transcription elongation factor complex"/>
    <property type="evidence" value="ECO:0007669"/>
    <property type="project" value="TreeGrafter"/>
</dbReference>
<dbReference type="CTD" id="26610"/>
<keyword evidence="11" id="KW-1185">Reference proteome</keyword>
<dbReference type="OrthoDB" id="289162at2759"/>
<dbReference type="AlphaFoldDB" id="A0A8C4X570"/>
<evidence type="ECO:0000256" key="8">
    <source>
        <dbReference type="ARBA" id="ARBA00023242"/>
    </source>
</evidence>
<dbReference type="Ensembl" id="ENSECRT00000006429.1">
    <property type="protein sequence ID" value="ENSECRP00000006329.1"/>
    <property type="gene ID" value="ENSECRG00000004221.1"/>
</dbReference>
<evidence type="ECO:0000256" key="1">
    <source>
        <dbReference type="ARBA" id="ARBA00004123"/>
    </source>
</evidence>
<keyword evidence="7" id="KW-0819">tRNA processing</keyword>
<comment type="similarity">
    <text evidence="4">Belongs to the ELP4 family.</text>
</comment>
<dbReference type="GeneTree" id="ENSGT00390000001443"/>
<dbReference type="RefSeq" id="XP_028649702.1">
    <property type="nucleotide sequence ID" value="XM_028793869.2"/>
</dbReference>
<dbReference type="Gene3D" id="3.40.50.300">
    <property type="entry name" value="P-loop containing nucleotide triphosphate hydrolases"/>
    <property type="match status" value="1"/>
</dbReference>
<protein>
    <recommendedName>
        <fullName evidence="5">Elongator complex protein 4</fullName>
    </recommendedName>
</protein>
<evidence type="ECO:0000256" key="4">
    <source>
        <dbReference type="ARBA" id="ARBA00007573"/>
    </source>
</evidence>
<keyword evidence="6" id="KW-0963">Cytoplasm</keyword>
<evidence type="ECO:0000313" key="10">
    <source>
        <dbReference type="Ensembl" id="ENSECRP00000006329.1"/>
    </source>
</evidence>
<name>A0A8C4X570_ERPCA</name>
<dbReference type="GO" id="GO:0002098">
    <property type="term" value="P:tRNA wobble uridine modification"/>
    <property type="evidence" value="ECO:0007669"/>
    <property type="project" value="InterPro"/>
</dbReference>
<sequence>MAIPVQSMTGISNARLNVEMNTTSFQKKSRSKLLSIPGTRPSFQNGQLLVSTGTTSLDYVIGGGLAVGTLLLIEEDVFDSYSHMLLKYFLAEGIVCSHSFLIASAGEHPDDILQGLPAPVLDDVPKDEIGKINQRRENDVSEESQDSMKIAWRYQNQPKVQTVLAASSRFGHYYDASKQMSAETFESAEYYPFYLPAEVHLKYSVSSNIHIGYIKLLRFIQGVIHKEGFDRACPQSKTRNILRIGIHSLGSVLWGDDICCKDDPLYAYSLTKFLYGLRGLLRTSLSVCMVTVPSHLIQNKAIMGRVTNLCDTVIGIKSFNGSEKDANDLYKDYHGLVCVKKIPYLNSLICELPDTRDLAFKLKRKQFTIERLHLPPDLSDTVSRLNKQDLAESSKLLRMGCGAAATGKKHLDF</sequence>
<evidence type="ECO:0000256" key="2">
    <source>
        <dbReference type="ARBA" id="ARBA00004496"/>
    </source>
</evidence>
<evidence type="ECO:0000256" key="9">
    <source>
        <dbReference type="ARBA" id="ARBA00045238"/>
    </source>
</evidence>
<dbReference type="Pfam" id="PF05625">
    <property type="entry name" value="PAXNEB"/>
    <property type="match status" value="1"/>
</dbReference>
<accession>A0A8C4X570</accession>
<keyword evidence="8" id="KW-0539">Nucleus</keyword>
<evidence type="ECO:0000313" key="11">
    <source>
        <dbReference type="Proteomes" id="UP000694620"/>
    </source>
</evidence>
<organism evidence="10 11">
    <name type="scientific">Erpetoichthys calabaricus</name>
    <name type="common">Rope fish</name>
    <name type="synonym">Calamoichthys calabaricus</name>
    <dbReference type="NCBI Taxonomy" id="27687"/>
    <lineage>
        <taxon>Eukaryota</taxon>
        <taxon>Metazoa</taxon>
        <taxon>Chordata</taxon>
        <taxon>Craniata</taxon>
        <taxon>Vertebrata</taxon>
        <taxon>Euteleostomi</taxon>
        <taxon>Actinopterygii</taxon>
        <taxon>Polypteriformes</taxon>
        <taxon>Polypteridae</taxon>
        <taxon>Erpetoichthys</taxon>
    </lineage>
</organism>
<dbReference type="InterPro" id="IPR008728">
    <property type="entry name" value="Elongator_complex_protein_4"/>
</dbReference>
<dbReference type="GO" id="GO:0033588">
    <property type="term" value="C:elongator holoenzyme complex"/>
    <property type="evidence" value="ECO:0007669"/>
    <property type="project" value="InterPro"/>
</dbReference>
<gene>
    <name evidence="10" type="primary">ELP4</name>
    <name evidence="10" type="synonym">elp4</name>
</gene>
<reference evidence="10" key="2">
    <citation type="submission" date="2025-08" db="UniProtKB">
        <authorList>
            <consortium name="Ensembl"/>
        </authorList>
    </citation>
    <scope>IDENTIFICATION</scope>
</reference>
<dbReference type="GO" id="GO:0005737">
    <property type="term" value="C:cytoplasm"/>
    <property type="evidence" value="ECO:0007669"/>
    <property type="project" value="UniProtKB-SubCell"/>
</dbReference>
<reference evidence="10" key="3">
    <citation type="submission" date="2025-09" db="UniProtKB">
        <authorList>
            <consortium name="Ensembl"/>
        </authorList>
    </citation>
    <scope>IDENTIFICATION</scope>
</reference>
<comment type="subcellular location">
    <subcellularLocation>
        <location evidence="2">Cytoplasm</location>
    </subcellularLocation>
    <subcellularLocation>
        <location evidence="1">Nucleus</location>
    </subcellularLocation>
</comment>
<dbReference type="PANTHER" id="PTHR12896:SF1">
    <property type="entry name" value="ELONGATOR COMPLEX PROTEIN 4"/>
    <property type="match status" value="1"/>
</dbReference>